<evidence type="ECO:0000313" key="4">
    <source>
        <dbReference type="Proteomes" id="UP000467840"/>
    </source>
</evidence>
<sequence>MAELLWKLGRENWALAMDVGCMKDCCRESLATWGYLCLREFDLLALGVLALRVRGDRGKVQAALKETRDKLASECEALKTAHAEEVSTMREDNHVLQERVENLQEEVKQLREEMVLLRRLVTRENGTSPHSTLSVPMARVVKPKPGASREKEARGRKIHSRGEDRRGSRAVLKCFRCKGPHKKKDCPKKAVFVAKVGQSGAPSSDGERDSGMVDAKIVSTLPRKLPPEEEVGCVRNSVARSPREVVLPKQGKPRQRRSRRSRNGCKAERKAESPSHKDREGTETQKKAEGNRSHGQERSPGRRQRFRGKFDREVIHGS</sequence>
<dbReference type="Proteomes" id="UP000467840">
    <property type="component" value="Chromosome 10"/>
</dbReference>
<dbReference type="AlphaFoldDB" id="A0A6A6N748"/>
<protein>
    <submittedName>
        <fullName evidence="3">Uncharacterized protein</fullName>
    </submittedName>
</protein>
<feature type="coiled-coil region" evidence="1">
    <location>
        <begin position="61"/>
        <end position="120"/>
    </location>
</feature>
<organism evidence="3 4">
    <name type="scientific">Hevea brasiliensis</name>
    <name type="common">Para rubber tree</name>
    <name type="synonym">Siphonia brasiliensis</name>
    <dbReference type="NCBI Taxonomy" id="3981"/>
    <lineage>
        <taxon>Eukaryota</taxon>
        <taxon>Viridiplantae</taxon>
        <taxon>Streptophyta</taxon>
        <taxon>Embryophyta</taxon>
        <taxon>Tracheophyta</taxon>
        <taxon>Spermatophyta</taxon>
        <taxon>Magnoliopsida</taxon>
        <taxon>eudicotyledons</taxon>
        <taxon>Gunneridae</taxon>
        <taxon>Pentapetalae</taxon>
        <taxon>rosids</taxon>
        <taxon>fabids</taxon>
        <taxon>Malpighiales</taxon>
        <taxon>Euphorbiaceae</taxon>
        <taxon>Crotonoideae</taxon>
        <taxon>Micrandreae</taxon>
        <taxon>Hevea</taxon>
    </lineage>
</organism>
<feature type="compositionally biased region" description="Basic and acidic residues" evidence="2">
    <location>
        <begin position="147"/>
        <end position="165"/>
    </location>
</feature>
<feature type="region of interest" description="Disordered" evidence="2">
    <location>
        <begin position="143"/>
        <end position="165"/>
    </location>
</feature>
<keyword evidence="1" id="KW-0175">Coiled coil</keyword>
<proteinExistence type="predicted"/>
<reference evidence="3 4" key="1">
    <citation type="journal article" date="2020" name="Mol. Plant">
        <title>The Chromosome-Based Rubber Tree Genome Provides New Insights into Spurge Genome Evolution and Rubber Biosynthesis.</title>
        <authorList>
            <person name="Liu J."/>
            <person name="Shi C."/>
            <person name="Shi C.C."/>
            <person name="Li W."/>
            <person name="Zhang Q.J."/>
            <person name="Zhang Y."/>
            <person name="Li K."/>
            <person name="Lu H.F."/>
            <person name="Shi C."/>
            <person name="Zhu S.T."/>
            <person name="Xiao Z.Y."/>
            <person name="Nan H."/>
            <person name="Yue Y."/>
            <person name="Zhu X.G."/>
            <person name="Wu Y."/>
            <person name="Hong X.N."/>
            <person name="Fan G.Y."/>
            <person name="Tong Y."/>
            <person name="Zhang D."/>
            <person name="Mao C.L."/>
            <person name="Liu Y.L."/>
            <person name="Hao S.J."/>
            <person name="Liu W.Q."/>
            <person name="Lv M.Q."/>
            <person name="Zhang H.B."/>
            <person name="Liu Y."/>
            <person name="Hu-Tang G.R."/>
            <person name="Wang J.P."/>
            <person name="Wang J.H."/>
            <person name="Sun Y.H."/>
            <person name="Ni S.B."/>
            <person name="Chen W.B."/>
            <person name="Zhang X.C."/>
            <person name="Jiao Y.N."/>
            <person name="Eichler E.E."/>
            <person name="Li G.H."/>
            <person name="Liu X."/>
            <person name="Gao L.Z."/>
        </authorList>
    </citation>
    <scope>NUCLEOTIDE SEQUENCE [LARGE SCALE GENOMIC DNA]</scope>
    <source>
        <strain evidence="4">cv. GT1</strain>
        <tissue evidence="3">Leaf</tissue>
    </source>
</reference>
<feature type="compositionally biased region" description="Basic and acidic residues" evidence="2">
    <location>
        <begin position="308"/>
        <end position="318"/>
    </location>
</feature>
<feature type="compositionally biased region" description="Basic and acidic residues" evidence="2">
    <location>
        <begin position="265"/>
        <end position="300"/>
    </location>
</feature>
<dbReference type="EMBL" id="JAAGAX010000003">
    <property type="protein sequence ID" value="KAF2321164.1"/>
    <property type="molecule type" value="Genomic_DNA"/>
</dbReference>
<evidence type="ECO:0000256" key="2">
    <source>
        <dbReference type="SAM" id="MobiDB-lite"/>
    </source>
</evidence>
<keyword evidence="4" id="KW-1185">Reference proteome</keyword>
<evidence type="ECO:0000313" key="3">
    <source>
        <dbReference type="EMBL" id="KAF2321164.1"/>
    </source>
</evidence>
<name>A0A6A6N748_HEVBR</name>
<evidence type="ECO:0000256" key="1">
    <source>
        <dbReference type="SAM" id="Coils"/>
    </source>
</evidence>
<feature type="region of interest" description="Disordered" evidence="2">
    <location>
        <begin position="241"/>
        <end position="318"/>
    </location>
</feature>
<gene>
    <name evidence="3" type="ORF">GH714_034871</name>
</gene>
<comment type="caution">
    <text evidence="3">The sequence shown here is derived from an EMBL/GenBank/DDBJ whole genome shotgun (WGS) entry which is preliminary data.</text>
</comment>
<accession>A0A6A6N748</accession>
<feature type="compositionally biased region" description="Basic residues" evidence="2">
    <location>
        <begin position="251"/>
        <end position="263"/>
    </location>
</feature>